<keyword evidence="3 6" id="KW-0812">Transmembrane</keyword>
<evidence type="ECO:0000313" key="10">
    <source>
        <dbReference type="Proteomes" id="UP001205566"/>
    </source>
</evidence>
<evidence type="ECO:0000256" key="2">
    <source>
        <dbReference type="ARBA" id="ARBA00022475"/>
    </source>
</evidence>
<accession>A0ABT1P2C9</accession>
<feature type="transmembrane region" description="Helical" evidence="6">
    <location>
        <begin position="274"/>
        <end position="297"/>
    </location>
</feature>
<comment type="subcellular location">
    <subcellularLocation>
        <location evidence="1">Cell membrane</location>
        <topology evidence="1">Multi-pass membrane protein</topology>
    </subcellularLocation>
</comment>
<reference evidence="9" key="1">
    <citation type="thesis" date="2020" institute="Technische Universitat Dresden" country="Dresden, Germany">
        <title>The Agarolytic System of Microbulbifer elongatus PORT2, Isolated from Batu Karas, Pangandaran West Java Indonesia.</title>
        <authorList>
            <person name="Anggraeni S.R."/>
        </authorList>
    </citation>
    <scope>NUCLEOTIDE SEQUENCE</scope>
    <source>
        <strain evidence="9">PORT2</strain>
    </source>
</reference>
<feature type="transmembrane region" description="Helical" evidence="6">
    <location>
        <begin position="368"/>
        <end position="392"/>
    </location>
</feature>
<feature type="domain" description="MacB-like periplasmic core" evidence="8">
    <location>
        <begin position="18"/>
        <end position="246"/>
    </location>
</feature>
<dbReference type="PANTHER" id="PTHR43738:SF2">
    <property type="entry name" value="ABC TRANSPORTER PERMEASE"/>
    <property type="match status" value="1"/>
</dbReference>
<evidence type="ECO:0000259" key="7">
    <source>
        <dbReference type="Pfam" id="PF02687"/>
    </source>
</evidence>
<comment type="caution">
    <text evidence="9">The sequence shown here is derived from an EMBL/GenBank/DDBJ whole genome shotgun (WGS) entry which is preliminary data.</text>
</comment>
<evidence type="ECO:0000256" key="6">
    <source>
        <dbReference type="SAM" id="Phobius"/>
    </source>
</evidence>
<name>A0ABT1P2C9_9GAMM</name>
<organism evidence="9 10">
    <name type="scientific">Microbulbifer elongatus</name>
    <dbReference type="NCBI Taxonomy" id="86173"/>
    <lineage>
        <taxon>Bacteria</taxon>
        <taxon>Pseudomonadati</taxon>
        <taxon>Pseudomonadota</taxon>
        <taxon>Gammaproteobacteria</taxon>
        <taxon>Cellvibrionales</taxon>
        <taxon>Microbulbiferaceae</taxon>
        <taxon>Microbulbifer</taxon>
    </lineage>
</organism>
<dbReference type="RefSeq" id="WP_255875236.1">
    <property type="nucleotide sequence ID" value="NZ_JACASI010000033.1"/>
</dbReference>
<dbReference type="InterPro" id="IPR051125">
    <property type="entry name" value="ABC-4/HrtB_transporter"/>
</dbReference>
<feature type="domain" description="ABC3 transporter permease C-terminal" evidence="7">
    <location>
        <begin position="277"/>
        <end position="395"/>
    </location>
</feature>
<keyword evidence="2" id="KW-1003">Cell membrane</keyword>
<evidence type="ECO:0000256" key="5">
    <source>
        <dbReference type="ARBA" id="ARBA00023136"/>
    </source>
</evidence>
<evidence type="ECO:0000256" key="4">
    <source>
        <dbReference type="ARBA" id="ARBA00022989"/>
    </source>
</evidence>
<feature type="transmembrane region" description="Helical" evidence="6">
    <location>
        <begin position="318"/>
        <end position="348"/>
    </location>
</feature>
<sequence>MLLKLAWRSLMHRRGSVLLAVLSVAVSLTVLLGVEQIRNQARDSFNRTVSGVDLIVGARTGEINLLLYSVFRIGTPSNNISWQAYRDIAEQPRVAWTIPISLGDSHRGYRVVGTSEAFFNHYQYGQGRALTLASGHPFAKTHDVVLGAAVATQLKYELGDSVVLAHGLGSTSFSHHEEHPFTVSGILEPTGTPVDRALYISLEGMEAVHKPHGQTHSDLTPSSVTAFMLGLDSRVATFQLQRQINQYRGEPLLAILPGVTLSQLWQMLGMVEKILLLISAMVVLAALLGLCIMLLTSMRERRREIALLRVIGAGPLQLFLLIQAEALLVVLLGAAGAFLAVFAGQWLLEPLLSERFGIYLTGTPLIEQAVTLIGAVLVTTFVVAAVPAISAYRQSLNQGLQTQT</sequence>
<dbReference type="EMBL" id="JACASI010000033">
    <property type="protein sequence ID" value="MCQ3830277.1"/>
    <property type="molecule type" value="Genomic_DNA"/>
</dbReference>
<gene>
    <name evidence="9" type="ORF">HXX02_12545</name>
</gene>
<keyword evidence="5 6" id="KW-0472">Membrane</keyword>
<evidence type="ECO:0000256" key="1">
    <source>
        <dbReference type="ARBA" id="ARBA00004651"/>
    </source>
</evidence>
<dbReference type="Pfam" id="PF12704">
    <property type="entry name" value="MacB_PCD"/>
    <property type="match status" value="1"/>
</dbReference>
<dbReference type="InterPro" id="IPR025857">
    <property type="entry name" value="MacB_PCD"/>
</dbReference>
<protein>
    <submittedName>
        <fullName evidence="9">ABC transporter permease</fullName>
    </submittedName>
</protein>
<dbReference type="PANTHER" id="PTHR43738">
    <property type="entry name" value="ABC TRANSPORTER, MEMBRANE PROTEIN"/>
    <property type="match status" value="1"/>
</dbReference>
<evidence type="ECO:0000259" key="8">
    <source>
        <dbReference type="Pfam" id="PF12704"/>
    </source>
</evidence>
<dbReference type="InterPro" id="IPR003838">
    <property type="entry name" value="ABC3_permease_C"/>
</dbReference>
<dbReference type="Proteomes" id="UP001205566">
    <property type="component" value="Unassembled WGS sequence"/>
</dbReference>
<dbReference type="Pfam" id="PF02687">
    <property type="entry name" value="FtsX"/>
    <property type="match status" value="1"/>
</dbReference>
<evidence type="ECO:0000256" key="3">
    <source>
        <dbReference type="ARBA" id="ARBA00022692"/>
    </source>
</evidence>
<keyword evidence="10" id="KW-1185">Reference proteome</keyword>
<proteinExistence type="predicted"/>
<keyword evidence="4 6" id="KW-1133">Transmembrane helix</keyword>
<evidence type="ECO:0000313" key="9">
    <source>
        <dbReference type="EMBL" id="MCQ3830277.1"/>
    </source>
</evidence>